<dbReference type="EMBL" id="JBGMEK010000067">
    <property type="protein sequence ID" value="MFA0813035.1"/>
    <property type="molecule type" value="Genomic_DNA"/>
</dbReference>
<name>A0ABV4P3T0_9GAMM</name>
<organism evidence="1 2">
    <name type="scientific">Microbulbifer epialgicus</name>
    <dbReference type="NCBI Taxonomy" id="393907"/>
    <lineage>
        <taxon>Bacteria</taxon>
        <taxon>Pseudomonadati</taxon>
        <taxon>Pseudomonadota</taxon>
        <taxon>Gammaproteobacteria</taxon>
        <taxon>Cellvibrionales</taxon>
        <taxon>Microbulbiferaceae</taxon>
        <taxon>Microbulbifer</taxon>
    </lineage>
</organism>
<evidence type="ECO:0000313" key="1">
    <source>
        <dbReference type="EMBL" id="MFA0813035.1"/>
    </source>
</evidence>
<dbReference type="Proteomes" id="UP001569428">
    <property type="component" value="Unassembled WGS sequence"/>
</dbReference>
<evidence type="ECO:0000313" key="2">
    <source>
        <dbReference type="Proteomes" id="UP001569428"/>
    </source>
</evidence>
<protein>
    <submittedName>
        <fullName evidence="1">Uncharacterized protein</fullName>
    </submittedName>
</protein>
<dbReference type="RefSeq" id="WP_371840778.1">
    <property type="nucleotide sequence ID" value="NZ_JBGMEK010000067.1"/>
</dbReference>
<reference evidence="1 2" key="1">
    <citation type="submission" date="2024-08" db="EMBL/GenBank/DDBJ databases">
        <authorList>
            <person name="Ishaq N."/>
        </authorList>
    </citation>
    <scope>NUCLEOTIDE SEQUENCE [LARGE SCALE GENOMIC DNA]</scope>
    <source>
        <strain evidence="1 2">DSM 18651</strain>
    </source>
</reference>
<sequence length="356" mass="41079">MSEFDIKGSINDSLRELIDVHTHVISDNILSYEEKLRIGSLSSNFPKDISKDFIFESRLSFKDRATDFCLKVKKDKATSLRKFVKSKLNSRNRNLFNNLLNFLNSWIDTIEFDYIIELLWLEYDMTEKMNNDDFPLIYFQLSKNFQENILKCIPALKTIIKVLHPYVTKTALDNLERCFFCLPKGSMIKHIGIAPSRNINDVRVCIFGLRKKGIVEILNAIPLVGSLSYIQKIIGPLDNMVDSFSLHLDVGDVFGSKIGVELRKNMVFKDSECWNDIARYLKQSKLILDDKSNEVCRLHHKINDHGITYLEGFETYYCLLYIKLIFGVSNYVQAKAYIVATSQSNEFDINCVGKNA</sequence>
<keyword evidence="2" id="KW-1185">Reference proteome</keyword>
<proteinExistence type="predicted"/>
<comment type="caution">
    <text evidence="1">The sequence shown here is derived from an EMBL/GenBank/DDBJ whole genome shotgun (WGS) entry which is preliminary data.</text>
</comment>
<accession>A0ABV4P3T0</accession>
<gene>
    <name evidence="1" type="ORF">ACCI49_19195</name>
</gene>